<keyword evidence="2" id="KW-0479">Metal-binding</keyword>
<feature type="region of interest" description="Disordered" evidence="7">
    <location>
        <begin position="106"/>
        <end position="129"/>
    </location>
</feature>
<proteinExistence type="predicted"/>
<gene>
    <name evidence="9" type="ORF">BJ875DRAFT_460185</name>
</gene>
<dbReference type="PANTHER" id="PTHR31845">
    <property type="entry name" value="FINGER DOMAIN PROTEIN, PUTATIVE-RELATED"/>
    <property type="match status" value="1"/>
</dbReference>
<evidence type="ECO:0000256" key="5">
    <source>
        <dbReference type="ARBA" id="ARBA00023163"/>
    </source>
</evidence>
<dbReference type="PROSITE" id="PS00463">
    <property type="entry name" value="ZN2_CY6_FUNGAL_1"/>
    <property type="match status" value="1"/>
</dbReference>
<comment type="subcellular location">
    <subcellularLocation>
        <location evidence="1">Nucleus</location>
    </subcellularLocation>
</comment>
<protein>
    <recommendedName>
        <fullName evidence="8">Zn(2)-C6 fungal-type domain-containing protein</fullName>
    </recommendedName>
</protein>
<evidence type="ECO:0000256" key="1">
    <source>
        <dbReference type="ARBA" id="ARBA00004123"/>
    </source>
</evidence>
<dbReference type="SMART" id="SM00066">
    <property type="entry name" value="GAL4"/>
    <property type="match status" value="1"/>
</dbReference>
<dbReference type="EMBL" id="MU251445">
    <property type="protein sequence ID" value="KAG9234968.1"/>
    <property type="molecule type" value="Genomic_DNA"/>
</dbReference>
<keyword evidence="6" id="KW-0539">Nucleus</keyword>
<dbReference type="Pfam" id="PF04082">
    <property type="entry name" value="Fungal_trans"/>
    <property type="match status" value="1"/>
</dbReference>
<dbReference type="InterPro" id="IPR051089">
    <property type="entry name" value="prtT"/>
</dbReference>
<dbReference type="Gene3D" id="4.10.240.10">
    <property type="entry name" value="Zn(2)-C6 fungal-type DNA-binding domain"/>
    <property type="match status" value="1"/>
</dbReference>
<dbReference type="Proteomes" id="UP000824998">
    <property type="component" value="Unassembled WGS sequence"/>
</dbReference>
<dbReference type="InterPro" id="IPR001138">
    <property type="entry name" value="Zn2Cys6_DnaBD"/>
</dbReference>
<evidence type="ECO:0000256" key="2">
    <source>
        <dbReference type="ARBA" id="ARBA00022723"/>
    </source>
</evidence>
<feature type="compositionally biased region" description="Polar residues" evidence="7">
    <location>
        <begin position="58"/>
        <end position="68"/>
    </location>
</feature>
<dbReference type="PROSITE" id="PS50048">
    <property type="entry name" value="ZN2_CY6_FUNGAL_2"/>
    <property type="match status" value="1"/>
</dbReference>
<evidence type="ECO:0000313" key="9">
    <source>
        <dbReference type="EMBL" id="KAG9234968.1"/>
    </source>
</evidence>
<evidence type="ECO:0000256" key="4">
    <source>
        <dbReference type="ARBA" id="ARBA00023125"/>
    </source>
</evidence>
<dbReference type="SUPFAM" id="SSF57701">
    <property type="entry name" value="Zn2/Cys6 DNA-binding domain"/>
    <property type="match status" value="1"/>
</dbReference>
<dbReference type="InterPro" id="IPR007219">
    <property type="entry name" value="XnlR_reg_dom"/>
</dbReference>
<keyword evidence="5" id="KW-0804">Transcription</keyword>
<dbReference type="AlphaFoldDB" id="A0A9P7YJJ5"/>
<dbReference type="InterPro" id="IPR036864">
    <property type="entry name" value="Zn2-C6_fun-type_DNA-bd_sf"/>
</dbReference>
<dbReference type="GO" id="GO:0006351">
    <property type="term" value="P:DNA-templated transcription"/>
    <property type="evidence" value="ECO:0007669"/>
    <property type="project" value="InterPro"/>
</dbReference>
<dbReference type="OrthoDB" id="5424793at2759"/>
<evidence type="ECO:0000256" key="7">
    <source>
        <dbReference type="SAM" id="MobiDB-lite"/>
    </source>
</evidence>
<comment type="caution">
    <text evidence="9">The sequence shown here is derived from an EMBL/GenBank/DDBJ whole genome shotgun (WGS) entry which is preliminary data.</text>
</comment>
<sequence>MDASLSPKLRNARACESCRASKSKCTFRPQSTVCQKCEQHGGRCIVRTKARPMRTRNARTSANAETNPHPSPDSNDEFSLDLPSVTTLDTRKGIVALHSRHKHIFNGDEMPVEEPDLDNSRPPPKHLAPRTLSLKDAESLLSIYRTKAPFFPFVPLPEDATIPSLARNAPFLLLAILASGSIGFPRLYHQIDHEFRRVLSSKVIVEGQKSLDFLQGLLIYIAWYPIHSNPKNNQSFMYMNLAISLVTDLGLDRNHPTTNNFTDYNMVGLHADGAFTAAAKRAYLGCYYLSSALSMGFQKPNNLQYRNLMDAHGRFLIEENQATDIYILIKSQHLMERIAAIHAAKQPGLPHVDAVNVEMNAQMFLNELQSFKDSTPDAVRSLSNVGLAERFAHITIYSHELGFLRRPYHSYSSILGPGPAMTLILHLHSCLSACKAFFEYLLSLPAPSFHAFAVVQWGELVQALVVLSRLTFVMAESLGWDEGRTRAEVPLGMYLDCLCYRMLGLSGRQGDAEGETIVEDADVFWVMMVMLKSVRKSYERRVSEIRAGSFAETNPSSGHCPIRDPSLSQYFVQPEELTYNYDHDPFVSPKASTYGGSWELGADGGGGEMSAESGLRKGMEIPVYHNIWATMTCSWADEM</sequence>
<keyword evidence="10" id="KW-1185">Reference proteome</keyword>
<dbReference type="GO" id="GO:0000976">
    <property type="term" value="F:transcription cis-regulatory region binding"/>
    <property type="evidence" value="ECO:0007669"/>
    <property type="project" value="TreeGrafter"/>
</dbReference>
<feature type="domain" description="Zn(2)-C6 fungal-type" evidence="8">
    <location>
        <begin position="14"/>
        <end position="46"/>
    </location>
</feature>
<organism evidence="9 10">
    <name type="scientific">Amylocarpus encephaloides</name>
    <dbReference type="NCBI Taxonomy" id="45428"/>
    <lineage>
        <taxon>Eukaryota</taxon>
        <taxon>Fungi</taxon>
        <taxon>Dikarya</taxon>
        <taxon>Ascomycota</taxon>
        <taxon>Pezizomycotina</taxon>
        <taxon>Leotiomycetes</taxon>
        <taxon>Helotiales</taxon>
        <taxon>Helotiales incertae sedis</taxon>
        <taxon>Amylocarpus</taxon>
    </lineage>
</organism>
<dbReference type="GO" id="GO:0000981">
    <property type="term" value="F:DNA-binding transcription factor activity, RNA polymerase II-specific"/>
    <property type="evidence" value="ECO:0007669"/>
    <property type="project" value="InterPro"/>
</dbReference>
<accession>A0A9P7YJJ5</accession>
<keyword evidence="4" id="KW-0238">DNA-binding</keyword>
<keyword evidence="3" id="KW-0805">Transcription regulation</keyword>
<dbReference type="CDD" id="cd00067">
    <property type="entry name" value="GAL4"/>
    <property type="match status" value="1"/>
</dbReference>
<evidence type="ECO:0000256" key="6">
    <source>
        <dbReference type="ARBA" id="ARBA00023242"/>
    </source>
</evidence>
<dbReference type="PANTHER" id="PTHR31845:SF10">
    <property type="entry name" value="ZN(II)2CYS6 TRANSCRIPTION FACTOR (EUROFUNG)"/>
    <property type="match status" value="1"/>
</dbReference>
<reference evidence="9" key="1">
    <citation type="journal article" date="2021" name="IMA Fungus">
        <title>Genomic characterization of three marine fungi, including Emericellopsis atlantica sp. nov. with signatures of a generalist lifestyle and marine biomass degradation.</title>
        <authorList>
            <person name="Hagestad O.C."/>
            <person name="Hou L."/>
            <person name="Andersen J.H."/>
            <person name="Hansen E.H."/>
            <person name="Altermark B."/>
            <person name="Li C."/>
            <person name="Kuhnert E."/>
            <person name="Cox R.J."/>
            <person name="Crous P.W."/>
            <person name="Spatafora J.W."/>
            <person name="Lail K."/>
            <person name="Amirebrahimi M."/>
            <person name="Lipzen A."/>
            <person name="Pangilinan J."/>
            <person name="Andreopoulos W."/>
            <person name="Hayes R.D."/>
            <person name="Ng V."/>
            <person name="Grigoriev I.V."/>
            <person name="Jackson S.A."/>
            <person name="Sutton T.D.S."/>
            <person name="Dobson A.D.W."/>
            <person name="Rama T."/>
        </authorList>
    </citation>
    <scope>NUCLEOTIDE SEQUENCE</scope>
    <source>
        <strain evidence="9">TRa018bII</strain>
    </source>
</reference>
<evidence type="ECO:0000256" key="3">
    <source>
        <dbReference type="ARBA" id="ARBA00023015"/>
    </source>
</evidence>
<evidence type="ECO:0000259" key="8">
    <source>
        <dbReference type="PROSITE" id="PS50048"/>
    </source>
</evidence>
<evidence type="ECO:0000313" key="10">
    <source>
        <dbReference type="Proteomes" id="UP000824998"/>
    </source>
</evidence>
<name>A0A9P7YJJ5_9HELO</name>
<dbReference type="CDD" id="cd12148">
    <property type="entry name" value="fungal_TF_MHR"/>
    <property type="match status" value="1"/>
</dbReference>
<dbReference type="GO" id="GO:0005634">
    <property type="term" value="C:nucleus"/>
    <property type="evidence" value="ECO:0007669"/>
    <property type="project" value="UniProtKB-SubCell"/>
</dbReference>
<feature type="region of interest" description="Disordered" evidence="7">
    <location>
        <begin position="50"/>
        <end position="79"/>
    </location>
</feature>
<dbReference type="GO" id="GO:0008270">
    <property type="term" value="F:zinc ion binding"/>
    <property type="evidence" value="ECO:0007669"/>
    <property type="project" value="InterPro"/>
</dbReference>